<evidence type="ECO:0000313" key="2">
    <source>
        <dbReference type="EMBL" id="MBE9399628.1"/>
    </source>
</evidence>
<dbReference type="RefSeq" id="WP_193955324.1">
    <property type="nucleotide sequence ID" value="NZ_JADEYS010000031.1"/>
</dbReference>
<organism evidence="2 3">
    <name type="scientific">Pontibacterium sinense</name>
    <dbReference type="NCBI Taxonomy" id="2781979"/>
    <lineage>
        <taxon>Bacteria</taxon>
        <taxon>Pseudomonadati</taxon>
        <taxon>Pseudomonadota</taxon>
        <taxon>Gammaproteobacteria</taxon>
        <taxon>Oceanospirillales</taxon>
        <taxon>Oceanospirillaceae</taxon>
        <taxon>Pontibacterium</taxon>
    </lineage>
</organism>
<keyword evidence="3" id="KW-1185">Reference proteome</keyword>
<dbReference type="PANTHER" id="PTHR34351:SF1">
    <property type="entry name" value="SLR1927 PROTEIN"/>
    <property type="match status" value="1"/>
</dbReference>
<feature type="transmembrane region" description="Helical" evidence="1">
    <location>
        <begin position="34"/>
        <end position="57"/>
    </location>
</feature>
<dbReference type="Proteomes" id="UP000640333">
    <property type="component" value="Unassembled WGS sequence"/>
</dbReference>
<evidence type="ECO:0000256" key="1">
    <source>
        <dbReference type="SAM" id="Phobius"/>
    </source>
</evidence>
<reference evidence="2" key="1">
    <citation type="submission" date="2020-10" db="EMBL/GenBank/DDBJ databases">
        <title>Bacterium isolated from coastal waters sediment.</title>
        <authorList>
            <person name="Chen R.-J."/>
            <person name="Lu D.-C."/>
            <person name="Zhu K.-L."/>
            <person name="Du Z.-J."/>
        </authorList>
    </citation>
    <scope>NUCLEOTIDE SEQUENCE</scope>
    <source>
        <strain evidence="2">N1Y112</strain>
    </source>
</reference>
<dbReference type="PANTHER" id="PTHR34351">
    <property type="entry name" value="SLR1927 PROTEIN-RELATED"/>
    <property type="match status" value="1"/>
</dbReference>
<keyword evidence="1" id="KW-0472">Membrane</keyword>
<keyword evidence="1" id="KW-0812">Transmembrane</keyword>
<sequence>MFAKLRKSLRSPFDRWAARRRPKGRSIELNHKRIFIFPSRSGWGFIFVSLLLLLIGVNYENNLLHAVAFLLLSIFVVSIIHTYSNLSGINITAIRGYPCFAGEQAEFELRLSGDGKRERENVQLAWKGCQSQTIEMIDHSGCTVRLYHPAPERGRLHPRPLLIESVYPLGLLRVWSWLEVDSNAIVYPSPKKSLQPQSYIRSEGDGRMQSLDGGEDFAGLEQYHPGMPLRHVAWKTYARGQGLHAKTFHAEVDERVWLDWDALTGMSTETRLSCLCYLVLQLEKQGEHYGLRLPGRDFEPDRGENHRQQLLTALALFPGGVG</sequence>
<dbReference type="EMBL" id="JADEYS010000031">
    <property type="protein sequence ID" value="MBE9399628.1"/>
    <property type="molecule type" value="Genomic_DNA"/>
</dbReference>
<proteinExistence type="predicted"/>
<gene>
    <name evidence="2" type="ORF">IOQ59_20385</name>
</gene>
<evidence type="ECO:0000313" key="3">
    <source>
        <dbReference type="Proteomes" id="UP000640333"/>
    </source>
</evidence>
<comment type="caution">
    <text evidence="2">The sequence shown here is derived from an EMBL/GenBank/DDBJ whole genome shotgun (WGS) entry which is preliminary data.</text>
</comment>
<accession>A0A8J7FNL7</accession>
<protein>
    <submittedName>
        <fullName evidence="2">DUF58 domain-containing protein</fullName>
    </submittedName>
</protein>
<feature type="transmembrane region" description="Helical" evidence="1">
    <location>
        <begin position="63"/>
        <end position="83"/>
    </location>
</feature>
<keyword evidence="1" id="KW-1133">Transmembrane helix</keyword>
<dbReference type="AlphaFoldDB" id="A0A8J7FNL7"/>
<name>A0A8J7FNL7_9GAMM</name>